<accession>A0ABU5F6K5</accession>
<organism evidence="1 2">
    <name type="scientific">Gemmata algarum</name>
    <dbReference type="NCBI Taxonomy" id="2975278"/>
    <lineage>
        <taxon>Bacteria</taxon>
        <taxon>Pseudomonadati</taxon>
        <taxon>Planctomycetota</taxon>
        <taxon>Planctomycetia</taxon>
        <taxon>Gemmatales</taxon>
        <taxon>Gemmataceae</taxon>
        <taxon>Gemmata</taxon>
    </lineage>
</organism>
<dbReference type="Proteomes" id="UP001272242">
    <property type="component" value="Unassembled WGS sequence"/>
</dbReference>
<evidence type="ECO:0000313" key="1">
    <source>
        <dbReference type="EMBL" id="MDY3562940.1"/>
    </source>
</evidence>
<evidence type="ECO:0000313" key="2">
    <source>
        <dbReference type="Proteomes" id="UP001272242"/>
    </source>
</evidence>
<comment type="caution">
    <text evidence="1">The sequence shown here is derived from an EMBL/GenBank/DDBJ whole genome shotgun (WGS) entry which is preliminary data.</text>
</comment>
<sequence>MQKPVVVETGCIRAEDDFTAGWFAGVFGLWVDAHGGTLDSVDMSRANVSFARK</sequence>
<protein>
    <submittedName>
        <fullName evidence="1">Uncharacterized protein</fullName>
    </submittedName>
</protein>
<reference evidence="2" key="1">
    <citation type="journal article" date="2023" name="Mar. Drugs">
        <title>Gemmata algarum, a Novel Planctomycete Isolated from an Algal Mat, Displays Antimicrobial Activity.</title>
        <authorList>
            <person name="Kumar G."/>
            <person name="Kallscheuer N."/>
            <person name="Kashif M."/>
            <person name="Ahamad S."/>
            <person name="Jagadeeshwari U."/>
            <person name="Pannikurungottu S."/>
            <person name="Haufschild T."/>
            <person name="Kabuu M."/>
            <person name="Sasikala C."/>
            <person name="Jogler C."/>
            <person name="Ramana C."/>
        </authorList>
    </citation>
    <scope>NUCLEOTIDE SEQUENCE [LARGE SCALE GENOMIC DNA]</scope>
    <source>
        <strain evidence="2">JC673</strain>
    </source>
</reference>
<name>A0ABU5F6K5_9BACT</name>
<dbReference type="RefSeq" id="WP_261187528.1">
    <property type="nucleotide sequence ID" value="NZ_JAXBLV010000225.1"/>
</dbReference>
<keyword evidence="2" id="KW-1185">Reference proteome</keyword>
<proteinExistence type="predicted"/>
<gene>
    <name evidence="1" type="ORF">R5W23_004421</name>
</gene>
<dbReference type="EMBL" id="JAXBLV010000225">
    <property type="protein sequence ID" value="MDY3562940.1"/>
    <property type="molecule type" value="Genomic_DNA"/>
</dbReference>